<dbReference type="AlphaFoldDB" id="A0A6A6V9R8"/>
<reference evidence="4" key="1">
    <citation type="journal article" date="2020" name="Stud. Mycol.">
        <title>101 Dothideomycetes genomes: a test case for predicting lifestyles and emergence of pathogens.</title>
        <authorList>
            <person name="Haridas S."/>
            <person name="Albert R."/>
            <person name="Binder M."/>
            <person name="Bloem J."/>
            <person name="Labutti K."/>
            <person name="Salamov A."/>
            <person name="Andreopoulos B."/>
            <person name="Baker S."/>
            <person name="Barry K."/>
            <person name="Bills G."/>
            <person name="Bluhm B."/>
            <person name="Cannon C."/>
            <person name="Castanera R."/>
            <person name="Culley D."/>
            <person name="Daum C."/>
            <person name="Ezra D."/>
            <person name="Gonzalez J."/>
            <person name="Henrissat B."/>
            <person name="Kuo A."/>
            <person name="Liang C."/>
            <person name="Lipzen A."/>
            <person name="Lutzoni F."/>
            <person name="Magnuson J."/>
            <person name="Mondo S."/>
            <person name="Nolan M."/>
            <person name="Ohm R."/>
            <person name="Pangilinan J."/>
            <person name="Park H.-J."/>
            <person name="Ramirez L."/>
            <person name="Alfaro M."/>
            <person name="Sun H."/>
            <person name="Tritt A."/>
            <person name="Yoshinaga Y."/>
            <person name="Zwiers L.-H."/>
            <person name="Turgeon B."/>
            <person name="Goodwin S."/>
            <person name="Spatafora J."/>
            <person name="Crous P."/>
            <person name="Grigoriev I."/>
        </authorList>
    </citation>
    <scope>NUCLEOTIDE SEQUENCE</scope>
    <source>
        <strain evidence="4">CBS 119925</strain>
    </source>
</reference>
<evidence type="ECO:0000313" key="5">
    <source>
        <dbReference type="Proteomes" id="UP000799440"/>
    </source>
</evidence>
<sequence>MEINTSGSAGTDDVFPDLPPFPDDVPTAPLLRLSLSNLRSSKDESDALFRAAKDLGFFYLDMRNDTLGETLLTESSQLFEVEKKMYALSEEELNRYDYSSIEPHRSYFGYKAMGKGVVDAKGNKDRNQFYNAPKDDFLDQSADPLAHPKPLMESKELLASYCRHAHELLSLLLTHINSHLRLEPGTLSKMHTLSLRSGDHIRFVTSPPQPPQDLNTSMGAHTDFGSLTLLFNRVGGLQVLLPEQGTFSYVRPLPGHAIVNVGDALVKFSGGIVRSNIHRVVAPPGAQSKCTRDSLVYFMRPGDNVLLVRCSGGIVPPLKEGEEEERVTSWEWIRDKAMSTRSAAKKEGVYGKQRVTNKDELKIV</sequence>
<proteinExistence type="inferred from homology"/>
<keyword evidence="2" id="KW-0560">Oxidoreductase</keyword>
<keyword evidence="2" id="KW-0408">Iron</keyword>
<dbReference type="Pfam" id="PF03171">
    <property type="entry name" value="2OG-FeII_Oxy"/>
    <property type="match status" value="1"/>
</dbReference>
<gene>
    <name evidence="4" type="ORF">M011DRAFT_405451</name>
</gene>
<dbReference type="GO" id="GO:0044283">
    <property type="term" value="P:small molecule biosynthetic process"/>
    <property type="evidence" value="ECO:0007669"/>
    <property type="project" value="UniProtKB-ARBA"/>
</dbReference>
<accession>A0A6A6V9R8</accession>
<keyword evidence="5" id="KW-1185">Reference proteome</keyword>
<protein>
    <submittedName>
        <fullName evidence="4">Oxidoreductase</fullName>
    </submittedName>
</protein>
<dbReference type="EMBL" id="MU006580">
    <property type="protein sequence ID" value="KAF2745907.1"/>
    <property type="molecule type" value="Genomic_DNA"/>
</dbReference>
<dbReference type="GO" id="GO:0016491">
    <property type="term" value="F:oxidoreductase activity"/>
    <property type="evidence" value="ECO:0007669"/>
    <property type="project" value="UniProtKB-KW"/>
</dbReference>
<dbReference type="InterPro" id="IPR026992">
    <property type="entry name" value="DIOX_N"/>
</dbReference>
<dbReference type="SUPFAM" id="SSF51197">
    <property type="entry name" value="Clavaminate synthase-like"/>
    <property type="match status" value="1"/>
</dbReference>
<dbReference type="Gene3D" id="2.60.120.330">
    <property type="entry name" value="B-lactam Antibiotic, Isopenicillin N Synthase, Chain"/>
    <property type="match status" value="1"/>
</dbReference>
<evidence type="ECO:0000256" key="1">
    <source>
        <dbReference type="ARBA" id="ARBA00008056"/>
    </source>
</evidence>
<name>A0A6A6V9R8_9PLEO</name>
<dbReference type="PANTHER" id="PTHR47990">
    <property type="entry name" value="2-OXOGLUTARATE (2OG) AND FE(II)-DEPENDENT OXYGENASE SUPERFAMILY PROTEIN-RELATED"/>
    <property type="match status" value="1"/>
</dbReference>
<keyword evidence="2" id="KW-0479">Metal-binding</keyword>
<dbReference type="InterPro" id="IPR050231">
    <property type="entry name" value="Iron_ascorbate_oxido_reductase"/>
</dbReference>
<dbReference type="PROSITE" id="PS51471">
    <property type="entry name" value="FE2OG_OXY"/>
    <property type="match status" value="1"/>
</dbReference>
<evidence type="ECO:0000313" key="4">
    <source>
        <dbReference type="EMBL" id="KAF2745907.1"/>
    </source>
</evidence>
<dbReference type="InterPro" id="IPR027443">
    <property type="entry name" value="IPNS-like_sf"/>
</dbReference>
<dbReference type="Pfam" id="PF14226">
    <property type="entry name" value="DIOX_N"/>
    <property type="match status" value="1"/>
</dbReference>
<comment type="similarity">
    <text evidence="1 2">Belongs to the iron/ascorbate-dependent oxidoreductase family.</text>
</comment>
<dbReference type="OrthoDB" id="288590at2759"/>
<evidence type="ECO:0000259" key="3">
    <source>
        <dbReference type="PROSITE" id="PS51471"/>
    </source>
</evidence>
<dbReference type="InterPro" id="IPR044861">
    <property type="entry name" value="IPNS-like_FE2OG_OXY"/>
</dbReference>
<feature type="domain" description="Fe2OG dioxygenase" evidence="3">
    <location>
        <begin position="197"/>
        <end position="301"/>
    </location>
</feature>
<organism evidence="4 5">
    <name type="scientific">Sporormia fimetaria CBS 119925</name>
    <dbReference type="NCBI Taxonomy" id="1340428"/>
    <lineage>
        <taxon>Eukaryota</taxon>
        <taxon>Fungi</taxon>
        <taxon>Dikarya</taxon>
        <taxon>Ascomycota</taxon>
        <taxon>Pezizomycotina</taxon>
        <taxon>Dothideomycetes</taxon>
        <taxon>Pleosporomycetidae</taxon>
        <taxon>Pleosporales</taxon>
        <taxon>Sporormiaceae</taxon>
        <taxon>Sporormia</taxon>
    </lineage>
</organism>
<dbReference type="InterPro" id="IPR005123">
    <property type="entry name" value="Oxoglu/Fe-dep_dioxygenase_dom"/>
</dbReference>
<dbReference type="GO" id="GO:0046872">
    <property type="term" value="F:metal ion binding"/>
    <property type="evidence" value="ECO:0007669"/>
    <property type="project" value="UniProtKB-KW"/>
</dbReference>
<evidence type="ECO:0000256" key="2">
    <source>
        <dbReference type="RuleBase" id="RU003682"/>
    </source>
</evidence>
<dbReference type="Proteomes" id="UP000799440">
    <property type="component" value="Unassembled WGS sequence"/>
</dbReference>